<proteinExistence type="predicted"/>
<evidence type="ECO:0000313" key="1">
    <source>
        <dbReference type="EMBL" id="SVA18509.1"/>
    </source>
</evidence>
<organism evidence="1">
    <name type="scientific">marine metagenome</name>
    <dbReference type="NCBI Taxonomy" id="408172"/>
    <lineage>
        <taxon>unclassified sequences</taxon>
        <taxon>metagenomes</taxon>
        <taxon>ecological metagenomes</taxon>
    </lineage>
</organism>
<dbReference type="EMBL" id="UINC01005021">
    <property type="protein sequence ID" value="SVA18509.1"/>
    <property type="molecule type" value="Genomic_DNA"/>
</dbReference>
<name>A0A381TRQ6_9ZZZZ</name>
<protein>
    <submittedName>
        <fullName evidence="1">Uncharacterized protein</fullName>
    </submittedName>
</protein>
<feature type="non-terminal residue" evidence="1">
    <location>
        <position position="1"/>
    </location>
</feature>
<reference evidence="1" key="1">
    <citation type="submission" date="2018-05" db="EMBL/GenBank/DDBJ databases">
        <authorList>
            <person name="Lanie J.A."/>
            <person name="Ng W.-L."/>
            <person name="Kazmierczak K.M."/>
            <person name="Andrzejewski T.M."/>
            <person name="Davidsen T.M."/>
            <person name="Wayne K.J."/>
            <person name="Tettelin H."/>
            <person name="Glass J.I."/>
            <person name="Rusch D."/>
            <person name="Podicherti R."/>
            <person name="Tsui H.-C.T."/>
            <person name="Winkler M.E."/>
        </authorList>
    </citation>
    <scope>NUCLEOTIDE SEQUENCE</scope>
</reference>
<sequence length="122" mass="13346">VESVMAGGELNARRYRALLLATRNLLAWTSNRVPEAMAFDLALLTRVYAELGIELDRLDPDAVTMPRLQALVFSYVFESPGVEGPALDLAARRLSAFVERSCGPGYPLMESLSDLFAGVRAD</sequence>
<accession>A0A381TRQ6</accession>
<dbReference type="AlphaFoldDB" id="A0A381TRQ6"/>
<gene>
    <name evidence="1" type="ORF">METZ01_LOCUS71363</name>
</gene>